<keyword evidence="3" id="KW-1185">Reference proteome</keyword>
<accession>A0A0A8X8G7</accession>
<protein>
    <submittedName>
        <fullName evidence="2">Uncharacterized protein</fullName>
    </submittedName>
</protein>
<feature type="compositionally biased region" description="Basic and acidic residues" evidence="1">
    <location>
        <begin position="75"/>
        <end position="85"/>
    </location>
</feature>
<gene>
    <name evidence="2" type="ORF">SAMD00020551_3736</name>
</gene>
<dbReference type="EMBL" id="BASE01000088">
    <property type="protein sequence ID" value="GAM15579.1"/>
    <property type="molecule type" value="Genomic_DNA"/>
</dbReference>
<comment type="caution">
    <text evidence="2">The sequence shown here is derived from an EMBL/GenBank/DDBJ whole genome shotgun (WGS) entry which is preliminary data.</text>
</comment>
<organism evidence="2 3">
    <name type="scientific">Mesobacillus selenatarsenatis (strain DSM 18680 / JCM 14380 / FERM P-15431 / SF-1)</name>
    <dbReference type="NCBI Taxonomy" id="1321606"/>
    <lineage>
        <taxon>Bacteria</taxon>
        <taxon>Bacillati</taxon>
        <taxon>Bacillota</taxon>
        <taxon>Bacilli</taxon>
        <taxon>Bacillales</taxon>
        <taxon>Bacillaceae</taxon>
        <taxon>Mesobacillus</taxon>
    </lineage>
</organism>
<evidence type="ECO:0000256" key="1">
    <source>
        <dbReference type="SAM" id="MobiDB-lite"/>
    </source>
</evidence>
<sequence>MMSLKAIEMQIALPRTHDAGKIQEQLQQRGQHLQEHAAQSVTKEDDLKRKTVVKNNQKQEARLNQEGGQSGHQEQTGRDDKRNKNDQPAQHHHPYKGKVIDYSG</sequence>
<evidence type="ECO:0000313" key="3">
    <source>
        <dbReference type="Proteomes" id="UP000031014"/>
    </source>
</evidence>
<dbReference type="STRING" id="1321606.SAMD00020551_3736"/>
<name>A0A0A8X8G7_MESS1</name>
<dbReference type="AlphaFoldDB" id="A0A0A8X8G7"/>
<feature type="region of interest" description="Disordered" evidence="1">
    <location>
        <begin position="18"/>
        <end position="104"/>
    </location>
</feature>
<dbReference type="RefSeq" id="WP_232310479.1">
    <property type="nucleotide sequence ID" value="NZ_BASE01000088.1"/>
</dbReference>
<proteinExistence type="predicted"/>
<reference evidence="2 3" key="1">
    <citation type="submission" date="2013-06" db="EMBL/GenBank/DDBJ databases">
        <title>Whole genome shotgun sequence of Bacillus selenatarsenatis SF-1.</title>
        <authorList>
            <person name="Kuroda M."/>
            <person name="Sei K."/>
            <person name="Yamashita M."/>
            <person name="Ike M."/>
        </authorList>
    </citation>
    <scope>NUCLEOTIDE SEQUENCE [LARGE SCALE GENOMIC DNA]</scope>
    <source>
        <strain evidence="2 3">SF-1</strain>
    </source>
</reference>
<evidence type="ECO:0000313" key="2">
    <source>
        <dbReference type="EMBL" id="GAM15579.1"/>
    </source>
</evidence>
<dbReference type="Proteomes" id="UP000031014">
    <property type="component" value="Unassembled WGS sequence"/>
</dbReference>